<feature type="compositionally biased region" description="Basic and acidic residues" evidence="1">
    <location>
        <begin position="302"/>
        <end position="313"/>
    </location>
</feature>
<dbReference type="InParanoid" id="T1HGK9"/>
<dbReference type="Proteomes" id="UP000015103">
    <property type="component" value="Unassembled WGS sequence"/>
</dbReference>
<evidence type="ECO:0000256" key="1">
    <source>
        <dbReference type="SAM" id="MobiDB-lite"/>
    </source>
</evidence>
<accession>T1HGK9</accession>
<feature type="compositionally biased region" description="Basic and acidic residues" evidence="1">
    <location>
        <begin position="321"/>
        <end position="336"/>
    </location>
</feature>
<keyword evidence="3" id="KW-1185">Reference proteome</keyword>
<protein>
    <submittedName>
        <fullName evidence="2">Uncharacterized protein</fullName>
    </submittedName>
</protein>
<feature type="compositionally biased region" description="Polar residues" evidence="1">
    <location>
        <begin position="350"/>
        <end position="363"/>
    </location>
</feature>
<evidence type="ECO:0000313" key="2">
    <source>
        <dbReference type="EnsemblMetazoa" id="RPRC003182-PA"/>
    </source>
</evidence>
<feature type="compositionally biased region" description="Polar residues" evidence="1">
    <location>
        <begin position="446"/>
        <end position="457"/>
    </location>
</feature>
<feature type="region of interest" description="Disordered" evidence="1">
    <location>
        <begin position="269"/>
        <end position="363"/>
    </location>
</feature>
<feature type="compositionally biased region" description="Basic and acidic residues" evidence="1">
    <location>
        <begin position="473"/>
        <end position="482"/>
    </location>
</feature>
<sequence>MSESFNLSSNSSFGSLTEFSLKMTDDPAINVITNSRTGSNPGPLDCGLTAHSITSGTTTHPGYKSLLDALDFLRTLQTPIEFAYYLHEINDYLKDVVTRKENRLRKRVLNETAGASDAASVVSFRIQALQEQYYSSFYGKTTNLNGTSCNSIANSIFHPSQNSVLVSQRNEVQDTLCTIPPNRSQCGRQPHREKLQESLNNPQRFPAPGQPFSCQSSLFDKSRNLTNNSVHLRNGKHTENSFRNLQKFSAMEDTLRSGQSVNSIIENSKNMSRRAIKPGPPVQEIEEESESVSSLSSSEDEEHVKNIKSDNKLKVPFQKEPSNKSKVKESSTDIKRGVQTNLGKKKESNLQKNSLGNENSTIKANSSPKEFILTNWTILLINGKLHLKGTKIVKKKITEKNHLSKEIICRARNGVIRTRDDCSYSLEPPFLDNEGRKCEAGTKVLLQQQTSPQGKSSKQIRNRSNKKTVSSETAEKKTEPAKTKNASGDLNDDAELSSSVRNI</sequence>
<proteinExistence type="predicted"/>
<dbReference type="EMBL" id="ACPB03021275">
    <property type="status" value="NOT_ANNOTATED_CDS"/>
    <property type="molecule type" value="Genomic_DNA"/>
</dbReference>
<feature type="region of interest" description="Disordered" evidence="1">
    <location>
        <begin position="446"/>
        <end position="503"/>
    </location>
</feature>
<dbReference type="EnsemblMetazoa" id="RPRC003182-RA">
    <property type="protein sequence ID" value="RPRC003182-PA"/>
    <property type="gene ID" value="RPRC003182"/>
</dbReference>
<dbReference type="VEuPathDB" id="VectorBase:RPRC003182"/>
<dbReference type="AlphaFoldDB" id="T1HGK9"/>
<name>T1HGK9_RHOPR</name>
<organism evidence="2 3">
    <name type="scientific">Rhodnius prolixus</name>
    <name type="common">Triatomid bug</name>
    <dbReference type="NCBI Taxonomy" id="13249"/>
    <lineage>
        <taxon>Eukaryota</taxon>
        <taxon>Metazoa</taxon>
        <taxon>Ecdysozoa</taxon>
        <taxon>Arthropoda</taxon>
        <taxon>Hexapoda</taxon>
        <taxon>Insecta</taxon>
        <taxon>Pterygota</taxon>
        <taxon>Neoptera</taxon>
        <taxon>Paraneoptera</taxon>
        <taxon>Hemiptera</taxon>
        <taxon>Heteroptera</taxon>
        <taxon>Panheteroptera</taxon>
        <taxon>Cimicomorpha</taxon>
        <taxon>Reduviidae</taxon>
        <taxon>Triatominae</taxon>
        <taxon>Rhodnius</taxon>
    </lineage>
</organism>
<dbReference type="HOGENOM" id="CLU_542207_0_0_1"/>
<evidence type="ECO:0000313" key="3">
    <source>
        <dbReference type="Proteomes" id="UP000015103"/>
    </source>
</evidence>
<reference evidence="2" key="1">
    <citation type="submission" date="2015-05" db="UniProtKB">
        <authorList>
            <consortium name="EnsemblMetazoa"/>
        </authorList>
    </citation>
    <scope>IDENTIFICATION</scope>
</reference>